<accession>A0A8K0IBY4</accession>
<protein>
    <submittedName>
        <fullName evidence="2">Uncharacterized protein</fullName>
    </submittedName>
</protein>
<name>A0A8K0IBY4_COCNU</name>
<comment type="caution">
    <text evidence="2">The sequence shown here is derived from an EMBL/GenBank/DDBJ whole genome shotgun (WGS) entry which is preliminary data.</text>
</comment>
<evidence type="ECO:0000256" key="1">
    <source>
        <dbReference type="SAM" id="MobiDB-lite"/>
    </source>
</evidence>
<reference evidence="2" key="1">
    <citation type="journal article" date="2017" name="Gigascience">
        <title>The genome draft of coconut (Cocos nucifera).</title>
        <authorList>
            <person name="Xiao Y."/>
            <person name="Xu P."/>
            <person name="Fan H."/>
            <person name="Baudouin L."/>
            <person name="Xia W."/>
            <person name="Bocs S."/>
            <person name="Xu J."/>
            <person name="Li Q."/>
            <person name="Guo A."/>
            <person name="Zhou L."/>
            <person name="Li J."/>
            <person name="Wu Y."/>
            <person name="Ma Z."/>
            <person name="Armero A."/>
            <person name="Issali A.E."/>
            <person name="Liu N."/>
            <person name="Peng M."/>
            <person name="Yang Y."/>
        </authorList>
    </citation>
    <scope>NUCLEOTIDE SEQUENCE</scope>
    <source>
        <tissue evidence="2">Spear leaf of Hainan Tall coconut</tissue>
    </source>
</reference>
<dbReference type="PANTHER" id="PTHR36380">
    <property type="entry name" value="BNAA03G58330D PROTEIN"/>
    <property type="match status" value="1"/>
</dbReference>
<dbReference type="InterPro" id="IPR038777">
    <property type="entry name" value="At4g18490-like"/>
</dbReference>
<dbReference type="OrthoDB" id="602706at2759"/>
<dbReference type="EMBL" id="CM017877">
    <property type="protein sequence ID" value="KAG1346771.1"/>
    <property type="molecule type" value="Genomic_DNA"/>
</dbReference>
<gene>
    <name evidence="2" type="ORF">COCNU_06G006000</name>
</gene>
<dbReference type="Proteomes" id="UP000797356">
    <property type="component" value="Chromosome 6"/>
</dbReference>
<sequence length="162" mass="18115">MAAYLMQGFRISSVPVNKRERSICFTIKEAKADAKTLKPLKRIMDSSTERRKPSEASPKLDNEVASETRKLEAPHSNLSVDNGTSLNCVPEVGSMMDFEVHALIENDGNVEKAEASVKELDDDINAMQGILYMDILHGTASKDCRKIKHQNVLIFQGFWDDT</sequence>
<keyword evidence="3" id="KW-1185">Reference proteome</keyword>
<feature type="compositionally biased region" description="Basic and acidic residues" evidence="1">
    <location>
        <begin position="43"/>
        <end position="73"/>
    </location>
</feature>
<evidence type="ECO:0000313" key="3">
    <source>
        <dbReference type="Proteomes" id="UP000797356"/>
    </source>
</evidence>
<dbReference type="AlphaFoldDB" id="A0A8K0IBY4"/>
<dbReference type="PANTHER" id="PTHR36380:SF1">
    <property type="entry name" value="OS01G0755100 PROTEIN"/>
    <property type="match status" value="1"/>
</dbReference>
<reference evidence="2" key="2">
    <citation type="submission" date="2019-07" db="EMBL/GenBank/DDBJ databases">
        <authorList>
            <person name="Yang Y."/>
            <person name="Bocs S."/>
            <person name="Baudouin L."/>
        </authorList>
    </citation>
    <scope>NUCLEOTIDE SEQUENCE</scope>
    <source>
        <tissue evidence="2">Spear leaf of Hainan Tall coconut</tissue>
    </source>
</reference>
<feature type="region of interest" description="Disordered" evidence="1">
    <location>
        <begin position="43"/>
        <end position="77"/>
    </location>
</feature>
<organism evidence="2 3">
    <name type="scientific">Cocos nucifera</name>
    <name type="common">Coconut palm</name>
    <dbReference type="NCBI Taxonomy" id="13894"/>
    <lineage>
        <taxon>Eukaryota</taxon>
        <taxon>Viridiplantae</taxon>
        <taxon>Streptophyta</taxon>
        <taxon>Embryophyta</taxon>
        <taxon>Tracheophyta</taxon>
        <taxon>Spermatophyta</taxon>
        <taxon>Magnoliopsida</taxon>
        <taxon>Liliopsida</taxon>
        <taxon>Arecaceae</taxon>
        <taxon>Arecoideae</taxon>
        <taxon>Cocoseae</taxon>
        <taxon>Attaleinae</taxon>
        <taxon>Cocos</taxon>
    </lineage>
</organism>
<evidence type="ECO:0000313" key="2">
    <source>
        <dbReference type="EMBL" id="KAG1346771.1"/>
    </source>
</evidence>
<proteinExistence type="predicted"/>